<dbReference type="SMART" id="SM00181">
    <property type="entry name" value="EGF"/>
    <property type="match status" value="5"/>
</dbReference>
<feature type="domain" description="EGF-like" evidence="18">
    <location>
        <begin position="298"/>
        <end position="337"/>
    </location>
</feature>
<dbReference type="PROSITE" id="PS01187">
    <property type="entry name" value="EGF_CA"/>
    <property type="match status" value="1"/>
</dbReference>
<dbReference type="CDD" id="cd19941">
    <property type="entry name" value="TIL"/>
    <property type="match status" value="1"/>
</dbReference>
<feature type="region of interest" description="Disordered" evidence="15">
    <location>
        <begin position="541"/>
        <end position="562"/>
    </location>
</feature>
<organism evidence="20">
    <name type="scientific">Callorhinchus milii</name>
    <name type="common">Ghost shark</name>
    <dbReference type="NCBI Taxonomy" id="7868"/>
    <lineage>
        <taxon>Eukaryota</taxon>
        <taxon>Metazoa</taxon>
        <taxon>Chordata</taxon>
        <taxon>Craniata</taxon>
        <taxon>Vertebrata</taxon>
        <taxon>Chondrichthyes</taxon>
        <taxon>Holocephali</taxon>
        <taxon>Chimaeriformes</taxon>
        <taxon>Callorhinchidae</taxon>
        <taxon>Callorhinchus</taxon>
    </lineage>
</organism>
<dbReference type="SMART" id="SM00034">
    <property type="entry name" value="CLECT"/>
    <property type="match status" value="1"/>
</dbReference>
<dbReference type="Gene3D" id="2.10.25.10">
    <property type="entry name" value="Laminin"/>
    <property type="match status" value="4"/>
</dbReference>
<evidence type="ECO:0000256" key="13">
    <source>
        <dbReference type="ARBA" id="ARBA00023180"/>
    </source>
</evidence>
<sequence length="562" mass="61580">MVSGVSALLLSAIALAQLVHSQGTGDHQKDAVRTVCIRDFCYILQQESRKFNMARNLCIDRESDAMTVRSAEAAEALSQLLQSAAVRGTNFWIGLQLHRKKCPNNDTELRGYQWMDGDTDTVYSNWKSVSPDCGSRCVTVSRDLTWEDRPCNVKADGIVCEVDYSDGMCPELHIAGGSVVYRTPFGAESSALSHVPPQTIASLSPSGLRLECVDKVFGVWSWNSQTPGPWECEVDGDAYSRCRCRPEYELKRDQRDCSIIEHCRGPSCHYLCVDRSGAVFCTCRDGYELDEDGRSCNEIDECLRKPCAGDEICSNTPGSFSCHCPTGYRKTDAHTCEDINECSSAASPCAHKCGNTLGSFTCSCYSGYRPDPEDFTKCVNHCPTNSPECAPICFGSHCDCPEGYILDEADTPTCVNIEECPNTECEYDCINSGGTHTCTCPLGSQLKEDGKSCEKQDEDGSGSREMTEGVPTPTSPTNRTGTADAHITLAALLGIIFSIVVLVLVLACLGHHLLKKSRKWQASSKYKSPKEEQDVNLSQVLSAGDVQQKQSQFTDEKAELRT</sequence>
<feature type="region of interest" description="Disordered" evidence="15">
    <location>
        <begin position="446"/>
        <end position="481"/>
    </location>
</feature>
<dbReference type="InterPro" id="IPR001881">
    <property type="entry name" value="EGF-like_Ca-bd_dom"/>
</dbReference>
<evidence type="ECO:0000256" key="2">
    <source>
        <dbReference type="ARBA" id="ARBA00004613"/>
    </source>
</evidence>
<keyword evidence="9" id="KW-0677">Repeat</keyword>
<dbReference type="InterPro" id="IPR009030">
    <property type="entry name" value="Growth_fac_rcpt_cys_sf"/>
</dbReference>
<keyword evidence="4 14" id="KW-0245">EGF-like domain</keyword>
<dbReference type="InterPro" id="IPR051505">
    <property type="entry name" value="C-type_lectin_domain"/>
</dbReference>
<evidence type="ECO:0000259" key="19">
    <source>
        <dbReference type="PROSITE" id="PS50041"/>
    </source>
</evidence>
<accession>V9KM80</accession>
<comment type="subcellular location">
    <subcellularLocation>
        <location evidence="1">Membrane</location>
        <topology evidence="1">Single-pass type I membrane protein</topology>
    </subcellularLocation>
    <subcellularLocation>
        <location evidence="2">Secreted</location>
    </subcellularLocation>
</comment>
<keyword evidence="8" id="KW-0430">Lectin</keyword>
<dbReference type="FunFam" id="2.10.25.10:FF:000014">
    <property type="entry name" value="Latent-transforming growth factor beta-binding protein 3"/>
    <property type="match status" value="1"/>
</dbReference>
<keyword evidence="3" id="KW-0964">Secreted</keyword>
<feature type="compositionally biased region" description="Polar residues" evidence="15">
    <location>
        <begin position="541"/>
        <end position="553"/>
    </location>
</feature>
<reference evidence="20" key="1">
    <citation type="journal article" date="2014" name="Nature">
        <title>Elephant shark genome provides unique insights into gnathostome evolution.</title>
        <authorList>
            <consortium name="International Elephant Shark Genome Sequencing Consortium"/>
            <person name="Venkatesh B."/>
            <person name="Lee A.P."/>
            <person name="Ravi V."/>
            <person name="Maurya A.K."/>
            <person name="Lian M.M."/>
            <person name="Swann J.B."/>
            <person name="Ohta Y."/>
            <person name="Flajnik M.F."/>
            <person name="Sutoh Y."/>
            <person name="Kasahara M."/>
            <person name="Hoon S."/>
            <person name="Gangu V."/>
            <person name="Roy S.W."/>
            <person name="Irimia M."/>
            <person name="Korzh V."/>
            <person name="Kondrychyn I."/>
            <person name="Lim Z.W."/>
            <person name="Tay B.H."/>
            <person name="Tohari S."/>
            <person name="Kong K.W."/>
            <person name="Ho S."/>
            <person name="Lorente-Galdos B."/>
            <person name="Quilez J."/>
            <person name="Marques-Bonet T."/>
            <person name="Raney B.J."/>
            <person name="Ingham P.W."/>
            <person name="Tay A."/>
            <person name="Hillier L.W."/>
            <person name="Minx P."/>
            <person name="Boehm T."/>
            <person name="Wilson R.K."/>
            <person name="Brenner S."/>
            <person name="Warren W.C."/>
        </authorList>
    </citation>
    <scope>NUCLEOTIDE SEQUENCE</scope>
    <source>
        <tissue evidence="20">Brain</tissue>
    </source>
</reference>
<evidence type="ECO:0000313" key="20">
    <source>
        <dbReference type="EMBL" id="AFO99079.1"/>
    </source>
</evidence>
<dbReference type="PROSITE" id="PS50041">
    <property type="entry name" value="C_TYPE_LECTIN_2"/>
    <property type="match status" value="1"/>
</dbReference>
<evidence type="ECO:0000256" key="1">
    <source>
        <dbReference type="ARBA" id="ARBA00004479"/>
    </source>
</evidence>
<evidence type="ECO:0000256" key="3">
    <source>
        <dbReference type="ARBA" id="ARBA00022525"/>
    </source>
</evidence>
<dbReference type="Pfam" id="PF25444">
    <property type="entry name" value="THBD"/>
    <property type="match status" value="1"/>
</dbReference>
<dbReference type="InterPro" id="IPR000742">
    <property type="entry name" value="EGF"/>
</dbReference>
<dbReference type="InterPro" id="IPR016186">
    <property type="entry name" value="C-type_lectin-like/link_sf"/>
</dbReference>
<feature type="domain" description="C-type lectin" evidence="19">
    <location>
        <begin position="37"/>
        <end position="152"/>
    </location>
</feature>
<dbReference type="InterPro" id="IPR049883">
    <property type="entry name" value="NOTCH1_EGF-like"/>
</dbReference>
<keyword evidence="13" id="KW-0325">Glycoprotein</keyword>
<evidence type="ECO:0000256" key="6">
    <source>
        <dbReference type="ARBA" id="ARBA00022692"/>
    </source>
</evidence>
<evidence type="ECO:0000256" key="12">
    <source>
        <dbReference type="ARBA" id="ARBA00023157"/>
    </source>
</evidence>
<dbReference type="PROSITE" id="PS50026">
    <property type="entry name" value="EGF_3"/>
    <property type="match status" value="1"/>
</dbReference>
<dbReference type="SUPFAM" id="SSF56436">
    <property type="entry name" value="C-type lectin-like"/>
    <property type="match status" value="1"/>
</dbReference>
<evidence type="ECO:0000256" key="7">
    <source>
        <dbReference type="ARBA" id="ARBA00022729"/>
    </source>
</evidence>
<feature type="chain" id="PRO_5004777905" evidence="17">
    <location>
        <begin position="22"/>
        <end position="562"/>
    </location>
</feature>
<protein>
    <submittedName>
        <fullName evidence="20">Thrombomodulin-like protein</fullName>
    </submittedName>
</protein>
<evidence type="ECO:0000256" key="4">
    <source>
        <dbReference type="ARBA" id="ARBA00022536"/>
    </source>
</evidence>
<dbReference type="Gene3D" id="3.10.100.10">
    <property type="entry name" value="Mannose-Binding Protein A, subunit A"/>
    <property type="match status" value="1"/>
</dbReference>
<proteinExistence type="evidence at transcript level"/>
<dbReference type="GO" id="GO:0005576">
    <property type="term" value="C:extracellular region"/>
    <property type="evidence" value="ECO:0007669"/>
    <property type="project" value="UniProtKB-SubCell"/>
</dbReference>
<keyword evidence="12" id="KW-1015">Disulfide bond</keyword>
<dbReference type="CDD" id="cd00054">
    <property type="entry name" value="EGF_CA"/>
    <property type="match status" value="2"/>
</dbReference>
<keyword evidence="5" id="KW-0597">Phosphoprotein</keyword>
<dbReference type="InterPro" id="IPR057350">
    <property type="entry name" value="THBD"/>
</dbReference>
<keyword evidence="11 16" id="KW-0472">Membrane</keyword>
<keyword evidence="10 16" id="KW-1133">Transmembrane helix</keyword>
<dbReference type="InterPro" id="IPR016187">
    <property type="entry name" value="CTDL_fold"/>
</dbReference>
<dbReference type="PIRSF" id="PIRSF001775">
    <property type="entry name" value="CD93/CD141"/>
    <property type="match status" value="1"/>
</dbReference>
<feature type="compositionally biased region" description="Basic and acidic residues" evidence="15">
    <location>
        <begin position="446"/>
        <end position="455"/>
    </location>
</feature>
<dbReference type="GO" id="GO:0030246">
    <property type="term" value="F:carbohydrate binding"/>
    <property type="evidence" value="ECO:0007669"/>
    <property type="project" value="UniProtKB-KW"/>
</dbReference>
<dbReference type="SMART" id="SM00179">
    <property type="entry name" value="EGF_CA"/>
    <property type="match status" value="4"/>
</dbReference>
<keyword evidence="7 17" id="KW-0732">Signal</keyword>
<evidence type="ECO:0000256" key="5">
    <source>
        <dbReference type="ARBA" id="ARBA00022553"/>
    </source>
</evidence>
<evidence type="ECO:0000256" key="9">
    <source>
        <dbReference type="ARBA" id="ARBA00022737"/>
    </source>
</evidence>
<dbReference type="InterPro" id="IPR000152">
    <property type="entry name" value="EGF-type_Asp/Asn_hydroxyl_site"/>
</dbReference>
<evidence type="ECO:0000259" key="18">
    <source>
        <dbReference type="PROSITE" id="PS50026"/>
    </source>
</evidence>
<dbReference type="SUPFAM" id="SSF57184">
    <property type="entry name" value="Growth factor receptor domain"/>
    <property type="match status" value="1"/>
</dbReference>
<dbReference type="SUPFAM" id="SSF57196">
    <property type="entry name" value="EGF/Laminin"/>
    <property type="match status" value="1"/>
</dbReference>
<dbReference type="EMBL" id="JW866562">
    <property type="protein sequence ID" value="AFO99079.1"/>
    <property type="molecule type" value="mRNA"/>
</dbReference>
<evidence type="ECO:0000256" key="15">
    <source>
        <dbReference type="SAM" id="MobiDB-lite"/>
    </source>
</evidence>
<dbReference type="Pfam" id="PF07645">
    <property type="entry name" value="EGF_CA"/>
    <property type="match status" value="2"/>
</dbReference>
<dbReference type="InterPro" id="IPR018378">
    <property type="entry name" value="C-type_lectin_CS"/>
</dbReference>
<dbReference type="PANTHER" id="PTHR14789">
    <property type="entry name" value="CHONDROLECTIN VARIANT CHODLFDELTAE"/>
    <property type="match status" value="1"/>
</dbReference>
<dbReference type="PROSITE" id="PS00615">
    <property type="entry name" value="C_TYPE_LECTIN_1"/>
    <property type="match status" value="1"/>
</dbReference>
<evidence type="ECO:0000256" key="16">
    <source>
        <dbReference type="SAM" id="Phobius"/>
    </source>
</evidence>
<feature type="transmembrane region" description="Helical" evidence="16">
    <location>
        <begin position="487"/>
        <end position="509"/>
    </location>
</feature>
<evidence type="ECO:0000256" key="11">
    <source>
        <dbReference type="ARBA" id="ARBA00023136"/>
    </source>
</evidence>
<evidence type="ECO:0000256" key="10">
    <source>
        <dbReference type="ARBA" id="ARBA00022989"/>
    </source>
</evidence>
<evidence type="ECO:0000256" key="17">
    <source>
        <dbReference type="SAM" id="SignalP"/>
    </source>
</evidence>
<dbReference type="PROSITE" id="PS00010">
    <property type="entry name" value="ASX_HYDROXYL"/>
    <property type="match status" value="2"/>
</dbReference>
<evidence type="ECO:0000256" key="8">
    <source>
        <dbReference type="ARBA" id="ARBA00022734"/>
    </source>
</evidence>
<dbReference type="InterPro" id="IPR018097">
    <property type="entry name" value="EGF_Ca-bd_CS"/>
</dbReference>
<dbReference type="GO" id="GO:0005509">
    <property type="term" value="F:calcium ion binding"/>
    <property type="evidence" value="ECO:0007669"/>
    <property type="project" value="InterPro"/>
</dbReference>
<comment type="caution">
    <text evidence="14">Lacks conserved residue(s) required for the propagation of feature annotation.</text>
</comment>
<feature type="signal peptide" evidence="17">
    <location>
        <begin position="1"/>
        <end position="21"/>
    </location>
</feature>
<dbReference type="PANTHER" id="PTHR14789:SF9">
    <property type="entry name" value="THROMBOMODULIN"/>
    <property type="match status" value="1"/>
</dbReference>
<dbReference type="InterPro" id="IPR001304">
    <property type="entry name" value="C-type_lectin-like"/>
</dbReference>
<dbReference type="AlphaFoldDB" id="V9KM80"/>
<evidence type="ECO:0000256" key="14">
    <source>
        <dbReference type="PROSITE-ProRule" id="PRU00076"/>
    </source>
</evidence>
<name>V9KM80_CALMI</name>
<dbReference type="GO" id="GO:0016020">
    <property type="term" value="C:membrane"/>
    <property type="evidence" value="ECO:0007669"/>
    <property type="project" value="UniProtKB-SubCell"/>
</dbReference>
<keyword evidence="6 16" id="KW-0812">Transmembrane</keyword>
<dbReference type="PROSITE" id="PS01186">
    <property type="entry name" value="EGF_2"/>
    <property type="match status" value="1"/>
</dbReference>